<keyword evidence="1" id="KW-0812">Transmembrane</keyword>
<comment type="caution">
    <text evidence="2">The sequence shown here is derived from an EMBL/GenBank/DDBJ whole genome shotgun (WGS) entry which is preliminary data.</text>
</comment>
<dbReference type="EMBL" id="LAZR01011356">
    <property type="protein sequence ID" value="KKM62146.1"/>
    <property type="molecule type" value="Genomic_DNA"/>
</dbReference>
<keyword evidence="1" id="KW-0472">Membrane</keyword>
<protein>
    <submittedName>
        <fullName evidence="2">Uncharacterized protein</fullName>
    </submittedName>
</protein>
<evidence type="ECO:0000313" key="2">
    <source>
        <dbReference type="EMBL" id="KKM62146.1"/>
    </source>
</evidence>
<reference evidence="2" key="1">
    <citation type="journal article" date="2015" name="Nature">
        <title>Complex archaea that bridge the gap between prokaryotes and eukaryotes.</title>
        <authorList>
            <person name="Spang A."/>
            <person name="Saw J.H."/>
            <person name="Jorgensen S.L."/>
            <person name="Zaremba-Niedzwiedzka K."/>
            <person name="Martijn J."/>
            <person name="Lind A.E."/>
            <person name="van Eijk R."/>
            <person name="Schleper C."/>
            <person name="Guy L."/>
            <person name="Ettema T.J."/>
        </authorList>
    </citation>
    <scope>NUCLEOTIDE SEQUENCE</scope>
</reference>
<dbReference type="AlphaFoldDB" id="A0A0F9JIG1"/>
<keyword evidence="1" id="KW-1133">Transmembrane helix</keyword>
<proteinExistence type="predicted"/>
<organism evidence="2">
    <name type="scientific">marine sediment metagenome</name>
    <dbReference type="NCBI Taxonomy" id="412755"/>
    <lineage>
        <taxon>unclassified sequences</taxon>
        <taxon>metagenomes</taxon>
        <taxon>ecological metagenomes</taxon>
    </lineage>
</organism>
<evidence type="ECO:0000256" key="1">
    <source>
        <dbReference type="SAM" id="Phobius"/>
    </source>
</evidence>
<name>A0A0F9JIG1_9ZZZZ</name>
<feature type="transmembrane region" description="Helical" evidence="1">
    <location>
        <begin position="6"/>
        <end position="23"/>
    </location>
</feature>
<gene>
    <name evidence="2" type="ORF">LCGC14_1524610</name>
</gene>
<sequence length="39" mass="4221">MIEIVVIALVILAIIVNIFAHFYKRGSNGYQGKDGEGNG</sequence>
<accession>A0A0F9JIG1</accession>